<reference evidence="1" key="1">
    <citation type="journal article" date="2015" name="Nature">
        <title>Complex archaea that bridge the gap between prokaryotes and eukaryotes.</title>
        <authorList>
            <person name="Spang A."/>
            <person name="Saw J.H."/>
            <person name="Jorgensen S.L."/>
            <person name="Zaremba-Niedzwiedzka K."/>
            <person name="Martijn J."/>
            <person name="Lind A.E."/>
            <person name="van Eijk R."/>
            <person name="Schleper C."/>
            <person name="Guy L."/>
            <person name="Ettema T.J."/>
        </authorList>
    </citation>
    <scope>NUCLEOTIDE SEQUENCE</scope>
</reference>
<organism evidence="1">
    <name type="scientific">marine sediment metagenome</name>
    <dbReference type="NCBI Taxonomy" id="412755"/>
    <lineage>
        <taxon>unclassified sequences</taxon>
        <taxon>metagenomes</taxon>
        <taxon>ecological metagenomes</taxon>
    </lineage>
</organism>
<proteinExistence type="predicted"/>
<dbReference type="EMBL" id="LAZR01000116">
    <property type="protein sequence ID" value="KKN89728.1"/>
    <property type="molecule type" value="Genomic_DNA"/>
</dbReference>
<accession>A0A0F9XD75</accession>
<gene>
    <name evidence="1" type="ORF">LCGC14_0235740</name>
</gene>
<protein>
    <submittedName>
        <fullName evidence="1">Uncharacterized protein</fullName>
    </submittedName>
</protein>
<sequence length="71" mass="8246">MFSLLIHYYPGYTEEHILGLTPSQFADRLGDVFEIESMMKGEGKGRIKRNPEMIRQYINRKTGMKGPKIPE</sequence>
<comment type="caution">
    <text evidence="1">The sequence shown here is derived from an EMBL/GenBank/DDBJ whole genome shotgun (WGS) entry which is preliminary data.</text>
</comment>
<evidence type="ECO:0000313" key="1">
    <source>
        <dbReference type="EMBL" id="KKN89728.1"/>
    </source>
</evidence>
<dbReference type="AlphaFoldDB" id="A0A0F9XD75"/>
<name>A0A0F9XD75_9ZZZZ</name>